<name>A0A4Q7M4R0_9MICO</name>
<accession>A0A4Q7M4R0</accession>
<evidence type="ECO:0000256" key="1">
    <source>
        <dbReference type="SAM" id="Coils"/>
    </source>
</evidence>
<dbReference type="RefSeq" id="WP_130414290.1">
    <property type="nucleotide sequence ID" value="NZ_SGWX01000001.1"/>
</dbReference>
<dbReference type="Proteomes" id="UP000293852">
    <property type="component" value="Unassembled WGS sequence"/>
</dbReference>
<evidence type="ECO:0000256" key="2">
    <source>
        <dbReference type="SAM" id="MobiDB-lite"/>
    </source>
</evidence>
<evidence type="ECO:0000313" key="3">
    <source>
        <dbReference type="EMBL" id="RZS61528.1"/>
    </source>
</evidence>
<keyword evidence="4" id="KW-1185">Reference proteome</keyword>
<gene>
    <name evidence="3" type="ORF">EV386_1832</name>
</gene>
<feature type="compositionally biased region" description="Pro residues" evidence="2">
    <location>
        <begin position="127"/>
        <end position="137"/>
    </location>
</feature>
<protein>
    <submittedName>
        <fullName evidence="3">Tfp pilus assembly protein PilO</fullName>
    </submittedName>
</protein>
<keyword evidence="1" id="KW-0175">Coiled coil</keyword>
<organism evidence="3 4">
    <name type="scientific">Xylanimonas ulmi</name>
    <dbReference type="NCBI Taxonomy" id="228973"/>
    <lineage>
        <taxon>Bacteria</taxon>
        <taxon>Bacillati</taxon>
        <taxon>Actinomycetota</taxon>
        <taxon>Actinomycetes</taxon>
        <taxon>Micrococcales</taxon>
        <taxon>Promicromonosporaceae</taxon>
        <taxon>Xylanimonas</taxon>
    </lineage>
</organism>
<proteinExistence type="predicted"/>
<comment type="caution">
    <text evidence="3">The sequence shown here is derived from an EMBL/GenBank/DDBJ whole genome shotgun (WGS) entry which is preliminary data.</text>
</comment>
<evidence type="ECO:0000313" key="4">
    <source>
        <dbReference type="Proteomes" id="UP000293852"/>
    </source>
</evidence>
<dbReference type="EMBL" id="SGWX01000001">
    <property type="protein sequence ID" value="RZS61528.1"/>
    <property type="molecule type" value="Genomic_DNA"/>
</dbReference>
<feature type="region of interest" description="Disordered" evidence="2">
    <location>
        <begin position="115"/>
        <end position="137"/>
    </location>
</feature>
<sequence length="206" mass="21280">MNSGRSTSIMATALGALALLAAAWALLWSPALARIGELDAEREAAEAHHQELRAHIALAARDHAQLADLQTDLARLETQFPTAVDLPEFTRGLARLADSSGAAVRGVTVGASTPVTTAPQLPAAPDGTPPPALPEPPAGLYAVPITLSVEGAFEQAQAYARALQEADGRLFLLSRLSWSGETEEGAASFSISGHTYVLAPAGTTAP</sequence>
<dbReference type="AlphaFoldDB" id="A0A4Q7M4R0"/>
<reference evidence="3 4" key="1">
    <citation type="submission" date="2019-02" db="EMBL/GenBank/DDBJ databases">
        <title>Sequencing the genomes of 1000 actinobacteria strains.</title>
        <authorList>
            <person name="Klenk H.-P."/>
        </authorList>
    </citation>
    <scope>NUCLEOTIDE SEQUENCE [LARGE SCALE GENOMIC DNA]</scope>
    <source>
        <strain evidence="3 4">DSM 16932</strain>
    </source>
</reference>
<feature type="coiled-coil region" evidence="1">
    <location>
        <begin position="35"/>
        <end position="79"/>
    </location>
</feature>